<evidence type="ECO:0000313" key="2">
    <source>
        <dbReference type="EMBL" id="TWF98587.1"/>
    </source>
</evidence>
<dbReference type="Gene3D" id="1.10.1200.10">
    <property type="entry name" value="ACP-like"/>
    <property type="match status" value="1"/>
</dbReference>
<comment type="caution">
    <text evidence="2">The sequence shown here is derived from an EMBL/GenBank/DDBJ whole genome shotgun (WGS) entry which is preliminary data.</text>
</comment>
<dbReference type="InterPro" id="IPR036736">
    <property type="entry name" value="ACP-like_sf"/>
</dbReference>
<reference evidence="2 3" key="1">
    <citation type="submission" date="2019-06" db="EMBL/GenBank/DDBJ databases">
        <title>Sequencing the genomes of 1000 actinobacteria strains.</title>
        <authorList>
            <person name="Klenk H.-P."/>
        </authorList>
    </citation>
    <scope>NUCLEOTIDE SEQUENCE [LARGE SCALE GENOMIC DNA]</scope>
    <source>
        <strain evidence="2 3">DSM 44826</strain>
    </source>
</reference>
<dbReference type="InterPro" id="IPR009081">
    <property type="entry name" value="PP-bd_ACP"/>
</dbReference>
<name>A0A561UGV4_9ACTN</name>
<protein>
    <submittedName>
        <fullName evidence="2">Acyl carrier protein</fullName>
    </submittedName>
</protein>
<sequence length="83" mass="9165">MSETYDAIRSLLTTAFRVPENEIHPQATLERLELDSLALAEFVLLLHERCGVKIDKEYAARTTTVAEVADHIDALRAGAVTSP</sequence>
<proteinExistence type="predicted"/>
<dbReference type="OrthoDB" id="6978112at2"/>
<evidence type="ECO:0000313" key="3">
    <source>
        <dbReference type="Proteomes" id="UP000317940"/>
    </source>
</evidence>
<feature type="domain" description="Carrier" evidence="1">
    <location>
        <begin position="1"/>
        <end position="76"/>
    </location>
</feature>
<accession>A0A561UGV4</accession>
<evidence type="ECO:0000259" key="1">
    <source>
        <dbReference type="PROSITE" id="PS50075"/>
    </source>
</evidence>
<keyword evidence="3" id="KW-1185">Reference proteome</keyword>
<dbReference type="RefSeq" id="WP_145904997.1">
    <property type="nucleotide sequence ID" value="NZ_BAAAMZ010000032.1"/>
</dbReference>
<dbReference type="PROSITE" id="PS50075">
    <property type="entry name" value="CARRIER"/>
    <property type="match status" value="1"/>
</dbReference>
<organism evidence="2 3">
    <name type="scientific">Kitasatospora viridis</name>
    <dbReference type="NCBI Taxonomy" id="281105"/>
    <lineage>
        <taxon>Bacteria</taxon>
        <taxon>Bacillati</taxon>
        <taxon>Actinomycetota</taxon>
        <taxon>Actinomycetes</taxon>
        <taxon>Kitasatosporales</taxon>
        <taxon>Streptomycetaceae</taxon>
        <taxon>Kitasatospora</taxon>
    </lineage>
</organism>
<dbReference type="Proteomes" id="UP000317940">
    <property type="component" value="Unassembled WGS sequence"/>
</dbReference>
<dbReference type="AlphaFoldDB" id="A0A561UGV4"/>
<dbReference type="EMBL" id="VIWT01000001">
    <property type="protein sequence ID" value="TWF98587.1"/>
    <property type="molecule type" value="Genomic_DNA"/>
</dbReference>
<dbReference type="SUPFAM" id="SSF47336">
    <property type="entry name" value="ACP-like"/>
    <property type="match status" value="1"/>
</dbReference>
<gene>
    <name evidence="2" type="ORF">FHX73_112408</name>
</gene>
<dbReference type="Pfam" id="PF00550">
    <property type="entry name" value="PP-binding"/>
    <property type="match status" value="1"/>
</dbReference>